<evidence type="ECO:0000256" key="1">
    <source>
        <dbReference type="SAM" id="Coils"/>
    </source>
</evidence>
<sequence length="668" mass="75570">MSTDYLHQHDLAVNDPSGNDRLVGDFQAYSNWRAQLTQTISQLSRWLNEQDLEDAQNGLRISQLLEKLREDKLNIAFVAEFSRGKSELINAIFFANYGKRILPSSAGRTTMCPTELLYDASRVPSIQLLPIETRAENVTTSEYRRYPEEWRTIELDINNSDAMLEAFRHVGLTRRAPVEEATRYGLYNSDDPDQLIAVDAAGTIEIPCWRHAVINFPHPLLKQGLVILDTPGLNAIGTEPELTLNLLPNAHAILFILAADTGVTRSDIDIWRTHIGKGSNRGRLAVLNKIDSMWDELKTPEQIEAEINHQIATTAELLGVPAQHVYPISAQKALVAKVNHDVDLLARSRLTILEEALSNELLPSKQDIVRDSTMTEIEDIVQGTRTILSARRDGVLEQLVELSKLHGKNQDVVGQMMDKVQADKRKFEQGLVRFQALRSIFSQQTNSLLTLLSIDALKGNIEVVRGQMEHSKFSFGEGGLRAIMDHFFKDVNGNISKSAEQVTEIQAMMAAMYKKFSEEHGLGSVTPPPFSTLKYHKEISRLEKAFREHFNTISTLLTTSKGQLSHKFFETVASRVLYVFEVANRDIENWLKAVMAPMETQVREHQLQLRRRLESIKRIHKATDTLDSRIEELEEMDRQLALQLADLDSRLRSIYAALNEDIFEAKAA</sequence>
<reference evidence="3 4" key="1">
    <citation type="submission" date="2018-01" db="EMBL/GenBank/DDBJ databases">
        <title>Genome sequence of Iodobacter sp. strain PCH194 isolated from Indian Trans-Himalaya.</title>
        <authorList>
            <person name="Kumar V."/>
            <person name="Thakur V."/>
            <person name="Kumar S."/>
            <person name="Singh D."/>
        </authorList>
    </citation>
    <scope>NUCLEOTIDE SEQUENCE [LARGE SCALE GENOMIC DNA]</scope>
    <source>
        <strain evidence="3 4">PCH194</strain>
    </source>
</reference>
<dbReference type="KEGG" id="ifl:C1H71_08435"/>
<keyword evidence="4" id="KW-1185">Reference proteome</keyword>
<evidence type="ECO:0000259" key="2">
    <source>
        <dbReference type="Pfam" id="PF00350"/>
    </source>
</evidence>
<dbReference type="InterPro" id="IPR051943">
    <property type="entry name" value="TRAFAC_Dynamin-like_GTPase"/>
</dbReference>
<dbReference type="EMBL" id="CP025781">
    <property type="protein sequence ID" value="QBC43564.1"/>
    <property type="molecule type" value="Genomic_DNA"/>
</dbReference>
<dbReference type="Proteomes" id="UP000515917">
    <property type="component" value="Chromosome"/>
</dbReference>
<dbReference type="InterPro" id="IPR045063">
    <property type="entry name" value="Dynamin_N"/>
</dbReference>
<organism evidence="3 4">
    <name type="scientific">Iodobacter fluviatilis</name>
    <dbReference type="NCBI Taxonomy" id="537"/>
    <lineage>
        <taxon>Bacteria</taxon>
        <taxon>Pseudomonadati</taxon>
        <taxon>Pseudomonadota</taxon>
        <taxon>Betaproteobacteria</taxon>
        <taxon>Neisseriales</taxon>
        <taxon>Chitinibacteraceae</taxon>
        <taxon>Iodobacter</taxon>
    </lineage>
</organism>
<dbReference type="Gene3D" id="3.40.50.300">
    <property type="entry name" value="P-loop containing nucleotide triphosphate hydrolases"/>
    <property type="match status" value="2"/>
</dbReference>
<dbReference type="InterPro" id="IPR027417">
    <property type="entry name" value="P-loop_NTPase"/>
</dbReference>
<dbReference type="SUPFAM" id="SSF52540">
    <property type="entry name" value="P-loop containing nucleoside triphosphate hydrolases"/>
    <property type="match status" value="1"/>
</dbReference>
<dbReference type="Pfam" id="PF00350">
    <property type="entry name" value="Dynamin_N"/>
    <property type="match status" value="1"/>
</dbReference>
<keyword evidence="1" id="KW-0175">Coiled coil</keyword>
<dbReference type="PANTHER" id="PTHR43681:SF1">
    <property type="entry name" value="SARCALUMENIN"/>
    <property type="match status" value="1"/>
</dbReference>
<feature type="coiled-coil region" evidence="1">
    <location>
        <begin position="616"/>
        <end position="650"/>
    </location>
</feature>
<evidence type="ECO:0000313" key="3">
    <source>
        <dbReference type="EMBL" id="QBC43564.1"/>
    </source>
</evidence>
<protein>
    <submittedName>
        <fullName evidence="3">GTPase</fullName>
    </submittedName>
</protein>
<proteinExistence type="predicted"/>
<feature type="domain" description="Dynamin N-terminal" evidence="2">
    <location>
        <begin position="75"/>
        <end position="289"/>
    </location>
</feature>
<dbReference type="AlphaFoldDB" id="A0A7G3G8S5"/>
<name>A0A7G3G8S5_9NEIS</name>
<gene>
    <name evidence="3" type="ORF">C1H71_08435</name>
</gene>
<evidence type="ECO:0000313" key="4">
    <source>
        <dbReference type="Proteomes" id="UP000515917"/>
    </source>
</evidence>
<dbReference type="PANTHER" id="PTHR43681">
    <property type="entry name" value="TRANSMEMBRANE GTPASE FZO"/>
    <property type="match status" value="1"/>
</dbReference>
<dbReference type="RefSeq" id="WP_130106142.1">
    <property type="nucleotide sequence ID" value="NZ_CP025781.1"/>
</dbReference>
<accession>A0A7G3G8S5</accession>